<evidence type="ECO:0000313" key="1">
    <source>
        <dbReference type="EMBL" id="ACB18265.1"/>
    </source>
</evidence>
<dbReference type="Proteomes" id="UP000007011">
    <property type="component" value="Chromosome"/>
</dbReference>
<name>B1LGJ5_ECOSM</name>
<proteinExistence type="predicted"/>
<evidence type="ECO:0000313" key="2">
    <source>
        <dbReference type="Proteomes" id="UP000007011"/>
    </source>
</evidence>
<dbReference type="EMBL" id="CP000970">
    <property type="protein sequence ID" value="ACB18265.1"/>
    <property type="molecule type" value="Genomic_DNA"/>
</dbReference>
<organism evidence="1 2">
    <name type="scientific">Escherichia coli (strain SMS-3-5 / SECEC)</name>
    <dbReference type="NCBI Taxonomy" id="439855"/>
    <lineage>
        <taxon>Bacteria</taxon>
        <taxon>Pseudomonadati</taxon>
        <taxon>Pseudomonadota</taxon>
        <taxon>Gammaproteobacteria</taxon>
        <taxon>Enterobacterales</taxon>
        <taxon>Enterobacteriaceae</taxon>
        <taxon>Escherichia</taxon>
    </lineage>
</organism>
<sequence>MWFLFCLLSDGSKKQLSIFYADSEFSHKKTRRSGFFRKLFSAGAEAN</sequence>
<dbReference type="KEGG" id="ecm:EcSMS35_3526"/>
<protein>
    <submittedName>
        <fullName evidence="1">Uncharacterized protein</fullName>
    </submittedName>
</protein>
<reference evidence="1 2" key="1">
    <citation type="journal article" date="2008" name="J. Bacteriol.">
        <title>Insights into the environmental resistance gene pool from the genome sequence of the multidrug-resistant environmental isolate Escherichia coli SMS-3-5.</title>
        <authorList>
            <person name="Fricke W.F."/>
            <person name="Wright M.S."/>
            <person name="Lindell A.H."/>
            <person name="Harkins D.M."/>
            <person name="Baker-Austin C."/>
            <person name="Ravel J."/>
            <person name="Stepanauskas R."/>
        </authorList>
    </citation>
    <scope>NUCLEOTIDE SEQUENCE [LARGE SCALE GENOMIC DNA]</scope>
    <source>
        <strain evidence="2">SMS-3-5 / SECEC</strain>
    </source>
</reference>
<dbReference type="AlphaFoldDB" id="B1LGJ5"/>
<dbReference type="HOGENOM" id="CLU_3168101_0_0_6"/>
<gene>
    <name evidence="1" type="ordered locus">EcSMS35_3526</name>
</gene>
<accession>B1LGJ5</accession>